<comment type="caution">
    <text evidence="7">The sequence shown here is derived from an EMBL/GenBank/DDBJ whole genome shotgun (WGS) entry which is preliminary data.</text>
</comment>
<proteinExistence type="inferred from homology"/>
<dbReference type="InterPro" id="IPR024156">
    <property type="entry name" value="Small_GTPase_ARF"/>
</dbReference>
<dbReference type="SUPFAM" id="SSF52540">
    <property type="entry name" value="P-loop containing nucleoside triphosphate hydrolases"/>
    <property type="match status" value="1"/>
</dbReference>
<name>A0A8T2VA03_CERRI</name>
<dbReference type="OrthoDB" id="2011769at2759"/>
<protein>
    <submittedName>
        <fullName evidence="7">Uncharacterized protein</fullName>
    </submittedName>
</protein>
<dbReference type="AlphaFoldDB" id="A0A8T2VA03"/>
<evidence type="ECO:0000256" key="2">
    <source>
        <dbReference type="ARBA" id="ARBA00022528"/>
    </source>
</evidence>
<dbReference type="GO" id="GO:0005525">
    <property type="term" value="F:GTP binding"/>
    <property type="evidence" value="ECO:0007669"/>
    <property type="project" value="UniProtKB-KW"/>
</dbReference>
<gene>
    <name evidence="7" type="ORF">KP509_02G069800</name>
</gene>
<comment type="similarity">
    <text evidence="1">Belongs to the small GTPase superfamily. Arf family.</text>
</comment>
<keyword evidence="6" id="KW-0342">GTP-binding</keyword>
<dbReference type="GO" id="GO:0016192">
    <property type="term" value="P:vesicle-mediated transport"/>
    <property type="evidence" value="ECO:0007669"/>
    <property type="project" value="UniProtKB-KW"/>
</dbReference>
<dbReference type="Pfam" id="PF00025">
    <property type="entry name" value="Arf"/>
    <property type="match status" value="1"/>
</dbReference>
<dbReference type="InterPro" id="IPR027417">
    <property type="entry name" value="P-loop_NTPase"/>
</dbReference>
<keyword evidence="5" id="KW-0931">ER-Golgi transport</keyword>
<organism evidence="7 8">
    <name type="scientific">Ceratopteris richardii</name>
    <name type="common">Triangle waterfern</name>
    <dbReference type="NCBI Taxonomy" id="49495"/>
    <lineage>
        <taxon>Eukaryota</taxon>
        <taxon>Viridiplantae</taxon>
        <taxon>Streptophyta</taxon>
        <taxon>Embryophyta</taxon>
        <taxon>Tracheophyta</taxon>
        <taxon>Polypodiopsida</taxon>
        <taxon>Polypodiidae</taxon>
        <taxon>Polypodiales</taxon>
        <taxon>Pteridineae</taxon>
        <taxon>Pteridaceae</taxon>
        <taxon>Parkerioideae</taxon>
        <taxon>Ceratopteris</taxon>
    </lineage>
</organism>
<dbReference type="PANTHER" id="PTHR11711">
    <property type="entry name" value="ADP RIBOSYLATION FACTOR-RELATED"/>
    <property type="match status" value="1"/>
</dbReference>
<evidence type="ECO:0000256" key="3">
    <source>
        <dbReference type="ARBA" id="ARBA00022707"/>
    </source>
</evidence>
<keyword evidence="8" id="KW-1185">Reference proteome</keyword>
<dbReference type="Proteomes" id="UP000825935">
    <property type="component" value="Chromosome 2"/>
</dbReference>
<reference evidence="7" key="1">
    <citation type="submission" date="2021-08" db="EMBL/GenBank/DDBJ databases">
        <title>WGS assembly of Ceratopteris richardii.</title>
        <authorList>
            <person name="Marchant D.B."/>
            <person name="Chen G."/>
            <person name="Jenkins J."/>
            <person name="Shu S."/>
            <person name="Leebens-Mack J."/>
            <person name="Grimwood J."/>
            <person name="Schmutz J."/>
            <person name="Soltis P."/>
            <person name="Soltis D."/>
            <person name="Chen Z.-H."/>
        </authorList>
    </citation>
    <scope>NUCLEOTIDE SEQUENCE</scope>
    <source>
        <strain evidence="7">Whitten #5841</strain>
        <tissue evidence="7">Leaf</tissue>
    </source>
</reference>
<dbReference type="Gene3D" id="3.40.50.300">
    <property type="entry name" value="P-loop containing nucleotide triphosphate hydrolases"/>
    <property type="match status" value="1"/>
</dbReference>
<evidence type="ECO:0000313" key="8">
    <source>
        <dbReference type="Proteomes" id="UP000825935"/>
    </source>
</evidence>
<keyword evidence="4" id="KW-0547">Nucleotide-binding</keyword>
<keyword evidence="2" id="KW-0150">Chloroplast</keyword>
<evidence type="ECO:0000256" key="1">
    <source>
        <dbReference type="ARBA" id="ARBA00010290"/>
    </source>
</evidence>
<dbReference type="InterPro" id="IPR006689">
    <property type="entry name" value="Small_GTPase_ARF/SAR"/>
</dbReference>
<keyword evidence="5" id="KW-0813">Transport</keyword>
<accession>A0A8T2VA03</accession>
<evidence type="ECO:0000313" key="7">
    <source>
        <dbReference type="EMBL" id="KAH7444212.1"/>
    </source>
</evidence>
<evidence type="ECO:0000256" key="5">
    <source>
        <dbReference type="ARBA" id="ARBA00022892"/>
    </source>
</evidence>
<evidence type="ECO:0000256" key="6">
    <source>
        <dbReference type="ARBA" id="ARBA00023134"/>
    </source>
</evidence>
<sequence>MRRLCSRMTSNFKYGTSDVRSASERTSIVIFPKTQAVIYVVDSNDTERLSNAKDEFHAILEEEEFKDVVVLVYAKKLDLLEVLDDIAITEALSLHKIESRQWVIFKSFPTNGEWVLRGCHVCAL</sequence>
<dbReference type="GO" id="GO:0003924">
    <property type="term" value="F:GTPase activity"/>
    <property type="evidence" value="ECO:0007669"/>
    <property type="project" value="InterPro"/>
</dbReference>
<keyword evidence="3" id="KW-0449">Lipoprotein</keyword>
<dbReference type="EMBL" id="CM035407">
    <property type="protein sequence ID" value="KAH7444212.1"/>
    <property type="molecule type" value="Genomic_DNA"/>
</dbReference>
<keyword evidence="2" id="KW-0934">Plastid</keyword>
<evidence type="ECO:0000256" key="4">
    <source>
        <dbReference type="ARBA" id="ARBA00022741"/>
    </source>
</evidence>
<dbReference type="OMA" id="WQIHATI"/>
<keyword evidence="3" id="KW-0519">Myristate</keyword>